<evidence type="ECO:0000313" key="5">
    <source>
        <dbReference type="Proteomes" id="UP000249260"/>
    </source>
</evidence>
<dbReference type="InterPro" id="IPR006148">
    <property type="entry name" value="Glc/Gal-6P_isomerase"/>
</dbReference>
<sequence length="255" mass="28382">MESRRGEVNGMKFEIVAASEIGARVADLLAEQLRQKPESVLGMTTGSSPIKYGIFQEWIRREAEGELDFAHATFINPDEWVGIDSEHPESFQAFMNEHLFRHLRTKRKPSHIPNGAAENLLDECSRFEQLLRELQYVDWQLMGLGLNGHIAFIEPADSIPASTYVADIDEENQLTRSSHFRTPQEVPKQSITIGLEAVMKARSIVLVAAGENKADIVATAFRGPITTRVPASLLQLHPNVTVILDEGSAKRIGIV</sequence>
<name>A0A328U8I6_9BACL</name>
<dbReference type="InterPro" id="IPR037171">
    <property type="entry name" value="NagB/RpiA_transferase-like"/>
</dbReference>
<dbReference type="OrthoDB" id="9791139at2"/>
<dbReference type="GO" id="GO:0005737">
    <property type="term" value="C:cytoplasm"/>
    <property type="evidence" value="ECO:0007669"/>
    <property type="project" value="TreeGrafter"/>
</dbReference>
<evidence type="ECO:0000313" key="4">
    <source>
        <dbReference type="EMBL" id="RAP77265.1"/>
    </source>
</evidence>
<accession>A0A328U8I6</accession>
<protein>
    <submittedName>
        <fullName evidence="4">Glucosamine-6-phosphate deaminase</fullName>
    </submittedName>
</protein>
<dbReference type="SUPFAM" id="SSF100950">
    <property type="entry name" value="NagB/RpiA/CoA transferase-like"/>
    <property type="match status" value="1"/>
</dbReference>
<dbReference type="GO" id="GO:0005975">
    <property type="term" value="P:carbohydrate metabolic process"/>
    <property type="evidence" value="ECO:0007669"/>
    <property type="project" value="InterPro"/>
</dbReference>
<dbReference type="PANTHER" id="PTHR11280">
    <property type="entry name" value="GLUCOSAMINE-6-PHOSPHATE ISOMERASE"/>
    <property type="match status" value="1"/>
</dbReference>
<keyword evidence="5" id="KW-1185">Reference proteome</keyword>
<dbReference type="AlphaFoldDB" id="A0A328U8I6"/>
<gene>
    <name evidence="4" type="ORF">DL346_01845</name>
</gene>
<evidence type="ECO:0000256" key="1">
    <source>
        <dbReference type="ARBA" id="ARBA00022801"/>
    </source>
</evidence>
<dbReference type="GO" id="GO:0004342">
    <property type="term" value="F:glucosamine-6-phosphate deaminase activity"/>
    <property type="evidence" value="ECO:0007669"/>
    <property type="project" value="InterPro"/>
</dbReference>
<reference evidence="4 5" key="1">
    <citation type="submission" date="2018-06" db="EMBL/GenBank/DDBJ databases">
        <title>Paenibacillus montanisoli sp. nov., isolated from mountain area soil.</title>
        <authorList>
            <person name="Wu M."/>
        </authorList>
    </citation>
    <scope>NUCLEOTIDE SEQUENCE [LARGE SCALE GENOMIC DNA]</scope>
    <source>
        <strain evidence="4 5">RA17</strain>
    </source>
</reference>
<proteinExistence type="predicted"/>
<dbReference type="InterPro" id="IPR004547">
    <property type="entry name" value="Glucosamine6P_isomerase"/>
</dbReference>
<dbReference type="Gene3D" id="3.40.50.1360">
    <property type="match status" value="1"/>
</dbReference>
<dbReference type="GO" id="GO:0006046">
    <property type="term" value="P:N-acetylglucosamine catabolic process"/>
    <property type="evidence" value="ECO:0007669"/>
    <property type="project" value="TreeGrafter"/>
</dbReference>
<dbReference type="GO" id="GO:0042802">
    <property type="term" value="F:identical protein binding"/>
    <property type="evidence" value="ECO:0007669"/>
    <property type="project" value="TreeGrafter"/>
</dbReference>
<comment type="caution">
    <text evidence="4">The sequence shown here is derived from an EMBL/GenBank/DDBJ whole genome shotgun (WGS) entry which is preliminary data.</text>
</comment>
<evidence type="ECO:0000256" key="2">
    <source>
        <dbReference type="ARBA" id="ARBA00023277"/>
    </source>
</evidence>
<keyword evidence="2" id="KW-0119">Carbohydrate metabolism</keyword>
<dbReference type="PANTHER" id="PTHR11280:SF5">
    <property type="entry name" value="GLUCOSAMINE-6-PHOSPHATE ISOMERASE"/>
    <property type="match status" value="1"/>
</dbReference>
<dbReference type="Proteomes" id="UP000249260">
    <property type="component" value="Unassembled WGS sequence"/>
</dbReference>
<dbReference type="GO" id="GO:0019262">
    <property type="term" value="P:N-acetylneuraminate catabolic process"/>
    <property type="evidence" value="ECO:0007669"/>
    <property type="project" value="TreeGrafter"/>
</dbReference>
<dbReference type="Pfam" id="PF01182">
    <property type="entry name" value="Glucosamine_iso"/>
    <property type="match status" value="1"/>
</dbReference>
<dbReference type="CDD" id="cd01399">
    <property type="entry name" value="GlcN6P_deaminase"/>
    <property type="match status" value="1"/>
</dbReference>
<keyword evidence="1" id="KW-0378">Hydrolase</keyword>
<feature type="domain" description="Glucosamine/galactosamine-6-phosphate isomerase" evidence="3">
    <location>
        <begin position="18"/>
        <end position="236"/>
    </location>
</feature>
<evidence type="ECO:0000259" key="3">
    <source>
        <dbReference type="Pfam" id="PF01182"/>
    </source>
</evidence>
<organism evidence="4 5">
    <name type="scientific">Paenibacillus montanisoli</name>
    <dbReference type="NCBI Taxonomy" id="2081970"/>
    <lineage>
        <taxon>Bacteria</taxon>
        <taxon>Bacillati</taxon>
        <taxon>Bacillota</taxon>
        <taxon>Bacilli</taxon>
        <taxon>Bacillales</taxon>
        <taxon>Paenibacillaceae</taxon>
        <taxon>Paenibacillus</taxon>
    </lineage>
</organism>
<dbReference type="EMBL" id="QLUW01000001">
    <property type="protein sequence ID" value="RAP77265.1"/>
    <property type="molecule type" value="Genomic_DNA"/>
</dbReference>
<dbReference type="GO" id="GO:0006043">
    <property type="term" value="P:glucosamine catabolic process"/>
    <property type="evidence" value="ECO:0007669"/>
    <property type="project" value="TreeGrafter"/>
</dbReference>